<proteinExistence type="predicted"/>
<dbReference type="AlphaFoldDB" id="A0A167ZT17"/>
<evidence type="ECO:0000313" key="2">
    <source>
        <dbReference type="EMBL" id="KZZ93059.1"/>
    </source>
</evidence>
<reference evidence="2 3" key="1">
    <citation type="journal article" date="2016" name="Genome Biol. Evol.">
        <title>Divergent and convergent evolution of fungal pathogenicity.</title>
        <authorList>
            <person name="Shang Y."/>
            <person name="Xiao G."/>
            <person name="Zheng P."/>
            <person name="Cen K."/>
            <person name="Zhan S."/>
            <person name="Wang C."/>
        </authorList>
    </citation>
    <scope>NUCLEOTIDE SEQUENCE [LARGE SCALE GENOMIC DNA]</scope>
    <source>
        <strain evidence="2 3">ARSEF 7405</strain>
    </source>
</reference>
<gene>
    <name evidence="2" type="ORF">AAP_02525</name>
</gene>
<dbReference type="VEuPathDB" id="FungiDB:AAP_02525"/>
<organism evidence="2 3">
    <name type="scientific">Ascosphaera apis ARSEF 7405</name>
    <dbReference type="NCBI Taxonomy" id="392613"/>
    <lineage>
        <taxon>Eukaryota</taxon>
        <taxon>Fungi</taxon>
        <taxon>Dikarya</taxon>
        <taxon>Ascomycota</taxon>
        <taxon>Pezizomycotina</taxon>
        <taxon>Eurotiomycetes</taxon>
        <taxon>Eurotiomycetidae</taxon>
        <taxon>Onygenales</taxon>
        <taxon>Ascosphaeraceae</taxon>
        <taxon>Ascosphaera</taxon>
    </lineage>
</organism>
<evidence type="ECO:0008006" key="4">
    <source>
        <dbReference type="Google" id="ProtNLM"/>
    </source>
</evidence>
<sequence length="429" mass="48381">MDGELIETLTYQTIPDSPLRDYTKEGRITNCKVIASYNWLQEDGTIGVPGSGPPLFPFFLLKIVILDLDAERDLLSRVIQTGIPPKWTPAVNAQKIPNDRGIYFRDLNAAKWPRFPIEPAVRSIIQCNPSFDKRSIDIVCCGSTLGTLLQFCANYESWSKPATMELEVIGDTLFITRREKYARETIRGVKGYGHNFLEAYTTWPEEAKGSISHQRIINYQFAGLNIALRYEVDAAFGDAGSEKSGVKESRPKEGSKTKSVTEDIVSLLGGMDMPYSARQAPSSNENHRESDSRALRIKSMGSSLDQGKQADIETRATYNEVNMTEFAPRLWLRQIPCLIVAKHEAGTFDPDNISVQDLKKVTSEWEDENQELTMKLARLLYWLIDVAEEWEGSKIRLEITSTGNLEIRKRGAMGPRSVLPDDLKKEWCS</sequence>
<evidence type="ECO:0000313" key="3">
    <source>
        <dbReference type="Proteomes" id="UP000242877"/>
    </source>
</evidence>
<evidence type="ECO:0000256" key="1">
    <source>
        <dbReference type="SAM" id="MobiDB-lite"/>
    </source>
</evidence>
<dbReference type="PANTHER" id="PTHR35179">
    <property type="entry name" value="PROTEIN CBG02620"/>
    <property type="match status" value="1"/>
</dbReference>
<dbReference type="EMBL" id="AZGZ01000009">
    <property type="protein sequence ID" value="KZZ93059.1"/>
    <property type="molecule type" value="Genomic_DNA"/>
</dbReference>
<comment type="caution">
    <text evidence="2">The sequence shown here is derived from an EMBL/GenBank/DDBJ whole genome shotgun (WGS) entry which is preliminary data.</text>
</comment>
<feature type="region of interest" description="Disordered" evidence="1">
    <location>
        <begin position="240"/>
        <end position="260"/>
    </location>
</feature>
<name>A0A167ZT17_9EURO</name>
<dbReference type="OrthoDB" id="5393654at2759"/>
<dbReference type="Proteomes" id="UP000242877">
    <property type="component" value="Unassembled WGS sequence"/>
</dbReference>
<dbReference type="PANTHER" id="PTHR35179:SF2">
    <property type="entry name" value="START DOMAIN-CONTAINING PROTEIN"/>
    <property type="match status" value="1"/>
</dbReference>
<keyword evidence="3" id="KW-1185">Reference proteome</keyword>
<protein>
    <recommendedName>
        <fullName evidence="4">Geranylgeranyl pyrophosphate synthetase</fullName>
    </recommendedName>
</protein>
<accession>A0A167ZT17</accession>